<evidence type="ECO:0000256" key="5">
    <source>
        <dbReference type="ARBA" id="ARBA00029392"/>
    </source>
</evidence>
<dbReference type="SUPFAM" id="SSF53474">
    <property type="entry name" value="alpha/beta-Hydrolases"/>
    <property type="match status" value="1"/>
</dbReference>
<evidence type="ECO:0000256" key="6">
    <source>
        <dbReference type="ARBA" id="ARBA00031195"/>
    </source>
</evidence>
<dbReference type="GO" id="GO:0005737">
    <property type="term" value="C:cytoplasm"/>
    <property type="evidence" value="ECO:0007669"/>
    <property type="project" value="TreeGrafter"/>
</dbReference>
<comment type="function">
    <text evidence="5">Hydrolyzes fatty acids from S-acylated cysteine residues in proteins with a strong preference for palmitoylated G-alpha proteins over other acyl substrates. Mediates the deacylation of G-alpha proteins such as GPA1 in vivo, but has weak or no activity toward palmitoylated Ras proteins. Has weak lysophospholipase activity in vitro; however such activity may not exist in vivo.</text>
</comment>
<name>A0A9P6UVZ2_9FUNG</name>
<dbReference type="GO" id="GO:0052689">
    <property type="term" value="F:carboxylic ester hydrolase activity"/>
    <property type="evidence" value="ECO:0007669"/>
    <property type="project" value="TreeGrafter"/>
</dbReference>
<comment type="catalytic activity">
    <reaction evidence="7">
        <text>S-hexadecanoyl-L-cysteinyl-[protein] + H2O = L-cysteinyl-[protein] + hexadecanoate + H(+)</text>
        <dbReference type="Rhea" id="RHEA:19233"/>
        <dbReference type="Rhea" id="RHEA-COMP:10131"/>
        <dbReference type="Rhea" id="RHEA-COMP:11032"/>
        <dbReference type="ChEBI" id="CHEBI:7896"/>
        <dbReference type="ChEBI" id="CHEBI:15377"/>
        <dbReference type="ChEBI" id="CHEBI:15378"/>
        <dbReference type="ChEBI" id="CHEBI:29950"/>
        <dbReference type="ChEBI" id="CHEBI:74151"/>
        <dbReference type="EC" id="3.1.2.22"/>
    </reaction>
</comment>
<dbReference type="AlphaFoldDB" id="A0A9P6UVZ2"/>
<dbReference type="EMBL" id="JAAAIP010000221">
    <property type="protein sequence ID" value="KAG0322103.1"/>
    <property type="molecule type" value="Genomic_DNA"/>
</dbReference>
<dbReference type="OrthoDB" id="2418081at2759"/>
<dbReference type="GO" id="GO:0008474">
    <property type="term" value="F:palmitoyl-(protein) hydrolase activity"/>
    <property type="evidence" value="ECO:0007669"/>
    <property type="project" value="UniProtKB-EC"/>
</dbReference>
<evidence type="ECO:0000313" key="10">
    <source>
        <dbReference type="Proteomes" id="UP000738325"/>
    </source>
</evidence>
<evidence type="ECO:0000256" key="1">
    <source>
        <dbReference type="ARBA" id="ARBA00006499"/>
    </source>
</evidence>
<evidence type="ECO:0000256" key="7">
    <source>
        <dbReference type="ARBA" id="ARBA00047337"/>
    </source>
</evidence>
<dbReference type="Pfam" id="PF02230">
    <property type="entry name" value="Abhydrolase_2"/>
    <property type="match status" value="1"/>
</dbReference>
<evidence type="ECO:0000259" key="8">
    <source>
        <dbReference type="Pfam" id="PF02230"/>
    </source>
</evidence>
<dbReference type="PANTHER" id="PTHR10655:SF17">
    <property type="entry name" value="LYSOPHOSPHOLIPASE-LIKE PROTEIN 1"/>
    <property type="match status" value="1"/>
</dbReference>
<dbReference type="InterPro" id="IPR050565">
    <property type="entry name" value="LYPA1-2/EST-like"/>
</dbReference>
<dbReference type="Proteomes" id="UP000738325">
    <property type="component" value="Unassembled WGS sequence"/>
</dbReference>
<feature type="domain" description="Phospholipase/carboxylesterase/thioesterase" evidence="8">
    <location>
        <begin position="13"/>
        <end position="193"/>
    </location>
</feature>
<sequence>MAIFPAESRLGKHLPHVKFIYPNAPALHITIYGMMTPAWYDFLSPSASSINHEQDEKGMLRSRQQVLQIVRDEMETSNIPANRIVIGGFSQGCVLSLLTGLTSEYRFAGIASLSGYLPLPEKIMDMATDANRKTPIFWGHGTADQAVKYEFGEETVEFLQKNNYAVDFHSYKRMGHSASIEEITDLLAFFKQTIPEQQPVTAKI</sequence>
<evidence type="ECO:0000313" key="9">
    <source>
        <dbReference type="EMBL" id="KAG0322103.1"/>
    </source>
</evidence>
<keyword evidence="4" id="KW-0378">Hydrolase</keyword>
<organism evidence="9 10">
    <name type="scientific">Dissophora globulifera</name>
    <dbReference type="NCBI Taxonomy" id="979702"/>
    <lineage>
        <taxon>Eukaryota</taxon>
        <taxon>Fungi</taxon>
        <taxon>Fungi incertae sedis</taxon>
        <taxon>Mucoromycota</taxon>
        <taxon>Mortierellomycotina</taxon>
        <taxon>Mortierellomycetes</taxon>
        <taxon>Mortierellales</taxon>
        <taxon>Mortierellaceae</taxon>
        <taxon>Dissophora</taxon>
    </lineage>
</organism>
<accession>A0A9P6UVZ2</accession>
<dbReference type="PANTHER" id="PTHR10655">
    <property type="entry name" value="LYSOPHOSPHOLIPASE-RELATED"/>
    <property type="match status" value="1"/>
</dbReference>
<dbReference type="InterPro" id="IPR029058">
    <property type="entry name" value="AB_hydrolase_fold"/>
</dbReference>
<gene>
    <name evidence="9" type="ORF">BGZ99_003524</name>
</gene>
<evidence type="ECO:0000256" key="2">
    <source>
        <dbReference type="ARBA" id="ARBA00012423"/>
    </source>
</evidence>
<keyword evidence="10" id="KW-1185">Reference proteome</keyword>
<evidence type="ECO:0000256" key="4">
    <source>
        <dbReference type="ARBA" id="ARBA00022801"/>
    </source>
</evidence>
<dbReference type="InterPro" id="IPR003140">
    <property type="entry name" value="PLipase/COase/thioEstase"/>
</dbReference>
<comment type="caution">
    <text evidence="9">The sequence shown here is derived from an EMBL/GenBank/DDBJ whole genome shotgun (WGS) entry which is preliminary data.</text>
</comment>
<evidence type="ECO:0000256" key="3">
    <source>
        <dbReference type="ARBA" id="ARBA00014923"/>
    </source>
</evidence>
<protein>
    <recommendedName>
        <fullName evidence="3">Acyl-protein thioesterase 1</fullName>
        <ecNumber evidence="2">3.1.2.22</ecNumber>
    </recommendedName>
    <alternativeName>
        <fullName evidence="6">Palmitoyl-protein hydrolase</fullName>
    </alternativeName>
</protein>
<reference evidence="9" key="1">
    <citation type="journal article" date="2020" name="Fungal Divers.">
        <title>Resolving the Mortierellaceae phylogeny through synthesis of multi-gene phylogenetics and phylogenomics.</title>
        <authorList>
            <person name="Vandepol N."/>
            <person name="Liber J."/>
            <person name="Desiro A."/>
            <person name="Na H."/>
            <person name="Kennedy M."/>
            <person name="Barry K."/>
            <person name="Grigoriev I.V."/>
            <person name="Miller A.N."/>
            <person name="O'Donnell K."/>
            <person name="Stajich J.E."/>
            <person name="Bonito G."/>
        </authorList>
    </citation>
    <scope>NUCLEOTIDE SEQUENCE</scope>
    <source>
        <strain evidence="9">REB-010B</strain>
    </source>
</reference>
<comment type="similarity">
    <text evidence="1">Belongs to the AB hydrolase superfamily. AB hydrolase 2 family.</text>
</comment>
<dbReference type="EC" id="3.1.2.22" evidence="2"/>
<proteinExistence type="inferred from homology"/>
<dbReference type="Gene3D" id="3.40.50.1820">
    <property type="entry name" value="alpha/beta hydrolase"/>
    <property type="match status" value="1"/>
</dbReference>